<evidence type="ECO:0000313" key="7">
    <source>
        <dbReference type="EMBL" id="OJD33984.1"/>
    </source>
</evidence>
<evidence type="ECO:0000256" key="3">
    <source>
        <dbReference type="ARBA" id="ARBA00022801"/>
    </source>
</evidence>
<evidence type="ECO:0000313" key="8">
    <source>
        <dbReference type="Proteomes" id="UP000183809"/>
    </source>
</evidence>
<dbReference type="EMBL" id="MNUE01000026">
    <property type="protein sequence ID" value="OJD33984.1"/>
    <property type="molecule type" value="Genomic_DNA"/>
</dbReference>
<keyword evidence="3 7" id="KW-0378">Hydrolase</keyword>
<sequence length="450" mass="47247">MPPPSRISQIITAHRPALAPYEELYKHLHQTPELSFQERDTAAEMRKQLASIFARHPHLATSIHPDIGGTHGLAATIRNPPSSSSTSSSSDSPPPSPIVLLRADMDGLPVKEATGLPYASTKTMEALGGDVKPVMHACGHDMHMASLLAAVELLCVAKDEWQGTVVVCFQPAEELGKGALAMVEGGLYDVVPVPDVVVGGHVLFQKAGTIGTRRGLVASAADSYNLTIHGRGGHASQPHLTIDPIVTAAHTITRLQTIASREVDPQEAAVVSVGYVRAGDAVNIIPASASLGVDVRTFSPGSRARVLAAVRRIVDAESAAAGGGDGTVSAPELVETRTFPFLVNDEGATARVEEAFEGVFGEGYDREAPRLGGSEDCGVLATSVGRPGVFFTWGGTDPELWDRLEREGGEDGVRMGVPINHSPFFAPVIGALRFGVDGYAGGALAFLVKE</sequence>
<name>A0A1J9R027_9PEZI</name>
<dbReference type="PANTHER" id="PTHR11014:SF63">
    <property type="entry name" value="METALLOPEPTIDASE, PUTATIVE (AFU_ORTHOLOGUE AFUA_6G09600)-RELATED"/>
    <property type="match status" value="1"/>
</dbReference>
<accession>A0A1J9R027</accession>
<keyword evidence="4" id="KW-0479">Metal-binding</keyword>
<reference evidence="7 8" key="1">
    <citation type="submission" date="2016-10" db="EMBL/GenBank/DDBJ databases">
        <title>Proteomics and genomics reveal pathogen-plant mechanisms compatible with a hemibiotrophic lifestyle of Diplodia corticola.</title>
        <authorList>
            <person name="Fernandes I."/>
            <person name="De Jonge R."/>
            <person name="Van De Peer Y."/>
            <person name="Devreese B."/>
            <person name="Alves A."/>
            <person name="Esteves A.C."/>
        </authorList>
    </citation>
    <scope>NUCLEOTIDE SEQUENCE [LARGE SCALE GENOMIC DNA]</scope>
    <source>
        <strain evidence="7 8">CBS 112549</strain>
    </source>
</reference>
<feature type="binding site" evidence="4">
    <location>
        <position position="138"/>
    </location>
    <ligand>
        <name>Mn(2+)</name>
        <dbReference type="ChEBI" id="CHEBI:29035"/>
        <label>2</label>
    </ligand>
</feature>
<proteinExistence type="inferred from homology"/>
<comment type="similarity">
    <text evidence="1">Belongs to the peptidase M20 family.</text>
</comment>
<comment type="cofactor">
    <cofactor evidence="4">
        <name>Mn(2+)</name>
        <dbReference type="ChEBI" id="CHEBI:29035"/>
    </cofactor>
    <text evidence="4">The Mn(2+) ion enhances activity.</text>
</comment>
<feature type="binding site" evidence="4">
    <location>
        <position position="140"/>
    </location>
    <ligand>
        <name>Mn(2+)</name>
        <dbReference type="ChEBI" id="CHEBI:29035"/>
        <label>2</label>
    </ligand>
</feature>
<dbReference type="STRING" id="236234.A0A1J9R027"/>
<dbReference type="Pfam" id="PF07687">
    <property type="entry name" value="M20_dimer"/>
    <property type="match status" value="1"/>
</dbReference>
<dbReference type="FunFam" id="3.30.70.360:FF:000001">
    <property type="entry name" value="N-acetyldiaminopimelate deacetylase"/>
    <property type="match status" value="1"/>
</dbReference>
<comment type="caution">
    <text evidence="7">The sequence shown here is derived from an EMBL/GenBank/DDBJ whole genome shotgun (WGS) entry which is preliminary data.</text>
</comment>
<comment type="similarity">
    <text evidence="2">Belongs to the peptidase M20A family.</text>
</comment>
<dbReference type="Pfam" id="PF01546">
    <property type="entry name" value="Peptidase_M20"/>
    <property type="match status" value="1"/>
</dbReference>
<dbReference type="GeneID" id="31013667"/>
<dbReference type="InterPro" id="IPR002933">
    <property type="entry name" value="Peptidase_M20"/>
</dbReference>
<protein>
    <submittedName>
        <fullName evidence="7">Hippurate hydrolase</fullName>
    </submittedName>
</protein>
<dbReference type="InterPro" id="IPR036264">
    <property type="entry name" value="Bact_exopeptidase_dim_dom"/>
</dbReference>
<dbReference type="SUPFAM" id="SSF55031">
    <property type="entry name" value="Bacterial exopeptidase dimerisation domain"/>
    <property type="match status" value="1"/>
</dbReference>
<feature type="binding site" evidence="4">
    <location>
        <position position="201"/>
    </location>
    <ligand>
        <name>Mn(2+)</name>
        <dbReference type="ChEBI" id="CHEBI:29035"/>
        <label>2</label>
    </ligand>
</feature>
<dbReference type="PANTHER" id="PTHR11014">
    <property type="entry name" value="PEPTIDASE M20 FAMILY MEMBER"/>
    <property type="match status" value="1"/>
</dbReference>
<evidence type="ECO:0000256" key="1">
    <source>
        <dbReference type="ARBA" id="ARBA00006153"/>
    </source>
</evidence>
<dbReference type="NCBIfam" id="TIGR01891">
    <property type="entry name" value="amidohydrolases"/>
    <property type="match status" value="1"/>
</dbReference>
<dbReference type="OrthoDB" id="6119954at2759"/>
<dbReference type="GO" id="GO:0016787">
    <property type="term" value="F:hydrolase activity"/>
    <property type="evidence" value="ECO:0007669"/>
    <property type="project" value="UniProtKB-KW"/>
</dbReference>
<dbReference type="Gene3D" id="3.30.70.360">
    <property type="match status" value="1"/>
</dbReference>
<dbReference type="Proteomes" id="UP000183809">
    <property type="component" value="Unassembled WGS sequence"/>
</dbReference>
<evidence type="ECO:0000259" key="6">
    <source>
        <dbReference type="Pfam" id="PF07687"/>
    </source>
</evidence>
<dbReference type="Gene3D" id="3.40.630.10">
    <property type="entry name" value="Zn peptidases"/>
    <property type="match status" value="1"/>
</dbReference>
<dbReference type="PIRSF" id="PIRSF005962">
    <property type="entry name" value="Pept_M20D_amidohydro"/>
    <property type="match status" value="1"/>
</dbReference>
<feature type="binding site" evidence="4">
    <location>
        <position position="174"/>
    </location>
    <ligand>
        <name>Mn(2+)</name>
        <dbReference type="ChEBI" id="CHEBI:29035"/>
        <label>2</label>
    </ligand>
</feature>
<dbReference type="AlphaFoldDB" id="A0A1J9R027"/>
<dbReference type="SUPFAM" id="SSF53187">
    <property type="entry name" value="Zn-dependent exopeptidases"/>
    <property type="match status" value="1"/>
</dbReference>
<feature type="compositionally biased region" description="Low complexity" evidence="5">
    <location>
        <begin position="80"/>
        <end position="91"/>
    </location>
</feature>
<feature type="region of interest" description="Disordered" evidence="5">
    <location>
        <begin position="70"/>
        <end position="99"/>
    </location>
</feature>
<evidence type="ECO:0000256" key="5">
    <source>
        <dbReference type="SAM" id="MobiDB-lite"/>
    </source>
</evidence>
<dbReference type="GO" id="GO:0046872">
    <property type="term" value="F:metal ion binding"/>
    <property type="evidence" value="ECO:0007669"/>
    <property type="project" value="UniProtKB-KW"/>
</dbReference>
<gene>
    <name evidence="7" type="ORF">BKCO1_26000147</name>
</gene>
<dbReference type="RefSeq" id="XP_020130244.1">
    <property type="nucleotide sequence ID" value="XM_020273406.1"/>
</dbReference>
<organism evidence="7 8">
    <name type="scientific">Diplodia corticola</name>
    <dbReference type="NCBI Taxonomy" id="236234"/>
    <lineage>
        <taxon>Eukaryota</taxon>
        <taxon>Fungi</taxon>
        <taxon>Dikarya</taxon>
        <taxon>Ascomycota</taxon>
        <taxon>Pezizomycotina</taxon>
        <taxon>Dothideomycetes</taxon>
        <taxon>Dothideomycetes incertae sedis</taxon>
        <taxon>Botryosphaeriales</taxon>
        <taxon>Botryosphaeriaceae</taxon>
        <taxon>Diplodia</taxon>
    </lineage>
</organism>
<keyword evidence="4" id="KW-0464">Manganese</keyword>
<keyword evidence="8" id="KW-1185">Reference proteome</keyword>
<feature type="domain" description="Peptidase M20 dimerisation" evidence="6">
    <location>
        <begin position="223"/>
        <end position="318"/>
    </location>
</feature>
<dbReference type="InterPro" id="IPR011650">
    <property type="entry name" value="Peptidase_M20_dimer"/>
</dbReference>
<evidence type="ECO:0000256" key="2">
    <source>
        <dbReference type="ARBA" id="ARBA00006247"/>
    </source>
</evidence>
<dbReference type="InterPro" id="IPR017439">
    <property type="entry name" value="Amidohydrolase"/>
</dbReference>
<evidence type="ECO:0000256" key="4">
    <source>
        <dbReference type="PIRSR" id="PIRSR005962-1"/>
    </source>
</evidence>